<dbReference type="Proteomes" id="UP000288805">
    <property type="component" value="Unassembled WGS sequence"/>
</dbReference>
<feature type="domain" description="Callose synthase helical" evidence="2">
    <location>
        <begin position="144"/>
        <end position="321"/>
    </location>
</feature>
<organism evidence="3 4">
    <name type="scientific">Vitis vinifera</name>
    <name type="common">Grape</name>
    <dbReference type="NCBI Taxonomy" id="29760"/>
    <lineage>
        <taxon>Eukaryota</taxon>
        <taxon>Viridiplantae</taxon>
        <taxon>Streptophyta</taxon>
        <taxon>Embryophyta</taxon>
        <taxon>Tracheophyta</taxon>
        <taxon>Spermatophyta</taxon>
        <taxon>Magnoliopsida</taxon>
        <taxon>eudicotyledons</taxon>
        <taxon>Gunneridae</taxon>
        <taxon>Pentapetalae</taxon>
        <taxon>rosids</taxon>
        <taxon>Vitales</taxon>
        <taxon>Vitaceae</taxon>
        <taxon>Viteae</taxon>
        <taxon>Vitis</taxon>
    </lineage>
</organism>
<sequence>MLLIFLADNNNLLTLASIWAPVIAIYLMDILIWYTILSAIVGGVKGARARLGEIRSIEMVHKRFESFPAAFVNNLVSPMMKRMPFNTQSAQVSQDMDKTHAAIFSPFWNEIIKSLREEDYISNREMDLLSIPSNTGSLRLVQWPLFLLSSKILLAIDLALDCKDSQADLWSRIRRDEYMAYAVQECYYSVEKILHSLVDGEGSLWVERIFREINNSILEDSLFTILDPQKLPMVLQRLTALTGLLIRNETPDRAIGAAKSVREIYEVVTHDLLTSNLREQLDTWNILARARNEGRLFSRIEWPKDPEIKEQVKRLHLFLTVKDSAANIPKNLEAQRRLQFFTNSLFMDMPSAKPVCE</sequence>
<protein>
    <submittedName>
        <fullName evidence="3">Callose synthase 10</fullName>
    </submittedName>
</protein>
<proteinExistence type="predicted"/>
<evidence type="ECO:0000256" key="1">
    <source>
        <dbReference type="SAM" id="Phobius"/>
    </source>
</evidence>
<comment type="caution">
    <text evidence="3">The sequence shown here is derived from an EMBL/GenBank/DDBJ whole genome shotgun (WGS) entry which is preliminary data.</text>
</comment>
<gene>
    <name evidence="3" type="primary">CALS10_3</name>
    <name evidence="3" type="ORF">CK203_099277</name>
</gene>
<evidence type="ECO:0000259" key="2">
    <source>
        <dbReference type="Pfam" id="PF25968"/>
    </source>
</evidence>
<keyword evidence="1" id="KW-1133">Transmembrane helix</keyword>
<dbReference type="AlphaFoldDB" id="A0A438CTT4"/>
<evidence type="ECO:0000313" key="3">
    <source>
        <dbReference type="EMBL" id="RVW26616.1"/>
    </source>
</evidence>
<reference evidence="3 4" key="1">
    <citation type="journal article" date="2018" name="PLoS Genet.">
        <title>Population sequencing reveals clonal diversity and ancestral inbreeding in the grapevine cultivar Chardonnay.</title>
        <authorList>
            <person name="Roach M.J."/>
            <person name="Johnson D.L."/>
            <person name="Bohlmann J."/>
            <person name="van Vuuren H.J."/>
            <person name="Jones S.J."/>
            <person name="Pretorius I.S."/>
            <person name="Schmidt S.A."/>
            <person name="Borneman A.R."/>
        </authorList>
    </citation>
    <scope>NUCLEOTIDE SEQUENCE [LARGE SCALE GENOMIC DNA]</scope>
    <source>
        <strain evidence="4">cv. Chardonnay</strain>
        <tissue evidence="3">Leaf</tissue>
    </source>
</reference>
<evidence type="ECO:0000313" key="4">
    <source>
        <dbReference type="Proteomes" id="UP000288805"/>
    </source>
</evidence>
<accession>A0A438CTT4</accession>
<name>A0A438CTT4_VITVI</name>
<keyword evidence="1" id="KW-0812">Transmembrane</keyword>
<dbReference type="PANTHER" id="PTHR12741">
    <property type="entry name" value="LYST-INTERACTING PROTEIN LIP5 DOPAMINE RESPONSIVE PROTEIN DRG-1"/>
    <property type="match status" value="1"/>
</dbReference>
<dbReference type="InterPro" id="IPR058851">
    <property type="entry name" value="CALS1_helical"/>
</dbReference>
<dbReference type="Pfam" id="PF25968">
    <property type="entry name" value="CALS1"/>
    <property type="match status" value="1"/>
</dbReference>
<dbReference type="PANTHER" id="PTHR12741:SF67">
    <property type="entry name" value="CALLOSE SYNTHASE 10"/>
    <property type="match status" value="1"/>
</dbReference>
<keyword evidence="1" id="KW-0472">Membrane</keyword>
<feature type="transmembrane region" description="Helical" evidence="1">
    <location>
        <begin position="18"/>
        <end position="41"/>
    </location>
</feature>
<dbReference type="EMBL" id="QGNW01001999">
    <property type="protein sequence ID" value="RVW26616.1"/>
    <property type="molecule type" value="Genomic_DNA"/>
</dbReference>